<evidence type="ECO:0000256" key="1">
    <source>
        <dbReference type="ARBA" id="ARBA00008675"/>
    </source>
</evidence>
<evidence type="ECO:0000256" key="2">
    <source>
        <dbReference type="ARBA" id="ARBA00022737"/>
    </source>
</evidence>
<dbReference type="Gene3D" id="1.10.1780.10">
    <property type="entry name" value="Clp, N-terminal domain"/>
    <property type="match status" value="1"/>
</dbReference>
<organism evidence="6 7">
    <name type="scientific">Mikania micrantha</name>
    <name type="common">bitter vine</name>
    <dbReference type="NCBI Taxonomy" id="192012"/>
    <lineage>
        <taxon>Eukaryota</taxon>
        <taxon>Viridiplantae</taxon>
        <taxon>Streptophyta</taxon>
        <taxon>Embryophyta</taxon>
        <taxon>Tracheophyta</taxon>
        <taxon>Spermatophyta</taxon>
        <taxon>Magnoliopsida</taxon>
        <taxon>eudicotyledons</taxon>
        <taxon>Gunneridae</taxon>
        <taxon>Pentapetalae</taxon>
        <taxon>asterids</taxon>
        <taxon>campanulids</taxon>
        <taxon>Asterales</taxon>
        <taxon>Asteraceae</taxon>
        <taxon>Asteroideae</taxon>
        <taxon>Heliantheae alliance</taxon>
        <taxon>Eupatorieae</taxon>
        <taxon>Mikania</taxon>
    </lineage>
</organism>
<dbReference type="InterPro" id="IPR027417">
    <property type="entry name" value="P-loop_NTPase"/>
</dbReference>
<dbReference type="InterPro" id="IPR058954">
    <property type="entry name" value="AAA_lid_SMAX1"/>
</dbReference>
<dbReference type="PANTHER" id="PTHR43572">
    <property type="entry name" value="CHAPERONE PROTEIN CLPD, CHLOROPLASTIC"/>
    <property type="match status" value="1"/>
</dbReference>
<dbReference type="InterPro" id="IPR036628">
    <property type="entry name" value="Clp_N_dom_sf"/>
</dbReference>
<comment type="caution">
    <text evidence="6">The sequence shown here is derived from an EMBL/GenBank/DDBJ whole genome shotgun (WGS) entry which is preliminary data.</text>
</comment>
<feature type="domain" description="Clp R" evidence="5">
    <location>
        <begin position="8"/>
        <end position="180"/>
    </location>
</feature>
<evidence type="ECO:0000259" key="5">
    <source>
        <dbReference type="PROSITE" id="PS51903"/>
    </source>
</evidence>
<dbReference type="Gene3D" id="3.40.50.300">
    <property type="entry name" value="P-loop containing nucleotide triphosphate hydrolases"/>
    <property type="match status" value="1"/>
</dbReference>
<dbReference type="OrthoDB" id="1723324at2759"/>
<evidence type="ECO:0000256" key="4">
    <source>
        <dbReference type="SAM" id="MobiDB-lite"/>
    </source>
</evidence>
<dbReference type="Proteomes" id="UP000326396">
    <property type="component" value="Linkage Group LG6"/>
</dbReference>
<dbReference type="PANTHER" id="PTHR43572:SF38">
    <property type="entry name" value="PROTEIN SMAX1-LIKE 6"/>
    <property type="match status" value="1"/>
</dbReference>
<dbReference type="InterPro" id="IPR058680">
    <property type="entry name" value="NBD_SMAX1-like"/>
</dbReference>
<name>A0A5N6M777_9ASTR</name>
<proteinExistence type="inferred from homology"/>
<gene>
    <name evidence="6" type="ORF">E3N88_31998</name>
</gene>
<dbReference type="EMBL" id="SZYD01000016">
    <property type="protein sequence ID" value="KAD3336479.1"/>
    <property type="molecule type" value="Genomic_DNA"/>
</dbReference>
<evidence type="ECO:0000313" key="7">
    <source>
        <dbReference type="Proteomes" id="UP000326396"/>
    </source>
</evidence>
<dbReference type="SUPFAM" id="SSF52540">
    <property type="entry name" value="P-loop containing nucleoside triphosphate hydrolases"/>
    <property type="match status" value="1"/>
</dbReference>
<reference evidence="6 7" key="1">
    <citation type="submission" date="2019-05" db="EMBL/GenBank/DDBJ databases">
        <title>Mikania micrantha, genome provides insights into the molecular mechanism of rapid growth.</title>
        <authorList>
            <person name="Liu B."/>
        </authorList>
    </citation>
    <scope>NUCLEOTIDE SEQUENCE [LARGE SCALE GENOMIC DNA]</scope>
    <source>
        <strain evidence="6">NLD-2019</strain>
        <tissue evidence="6">Leaf</tissue>
    </source>
</reference>
<evidence type="ECO:0000256" key="3">
    <source>
        <dbReference type="PROSITE-ProRule" id="PRU01251"/>
    </source>
</evidence>
<dbReference type="Pfam" id="PF02861">
    <property type="entry name" value="Clp_N"/>
    <property type="match status" value="1"/>
</dbReference>
<dbReference type="Pfam" id="PF23569">
    <property type="entry name" value="NBD_SMAX1"/>
    <property type="match status" value="1"/>
</dbReference>
<dbReference type="InterPro" id="IPR004176">
    <property type="entry name" value="Clp_R_N"/>
</dbReference>
<dbReference type="InterPro" id="IPR051650">
    <property type="entry name" value="SL_signaling_regulator"/>
</dbReference>
<evidence type="ECO:0000313" key="6">
    <source>
        <dbReference type="EMBL" id="KAD3336479.1"/>
    </source>
</evidence>
<protein>
    <recommendedName>
        <fullName evidence="5">Clp R domain-containing protein</fullName>
    </recommendedName>
</protein>
<feature type="region of interest" description="Disordered" evidence="4">
    <location>
        <begin position="553"/>
        <end position="572"/>
    </location>
</feature>
<dbReference type="PROSITE" id="PS51903">
    <property type="entry name" value="CLP_R"/>
    <property type="match status" value="1"/>
</dbReference>
<feature type="compositionally biased region" description="Basic and acidic residues" evidence="4">
    <location>
        <begin position="553"/>
        <end position="563"/>
    </location>
</feature>
<accession>A0A5N6M777</accession>
<dbReference type="SUPFAM" id="SSF81923">
    <property type="entry name" value="Double Clp-N motif"/>
    <property type="match status" value="1"/>
</dbReference>
<keyword evidence="2 3" id="KW-0677">Repeat</keyword>
<keyword evidence="7" id="KW-1185">Reference proteome</keyword>
<comment type="similarity">
    <text evidence="1">Belongs to the ClpA/ClpB family.</text>
</comment>
<sequence>MPTPVNLARQYLTDSAARALDDAVSVAHKRSHSQTTSLHVVWVLLSSSTSTLRDACARTRSLAYSARLQYRALELCINVSLDRLPSSRTKILDDEPPVSNSLMAAIKRSQANQRRHPETFHLYQMHQQLLGSQPSLSCVKVELKHFILSILDDPVVSRVFGDAGFRSTDIKIALLNPPSVYSFQKSLSFPADFNINRCGINFPFAVDQGEEDFKRIGSVLMKKTSRNPLLIGVSAHTVLTGFTESLKIGKVGFLAAEIEGLNVIDIDKQIHEYVLGDSSENMMNLKLQEVRDKAEGCRSCGLIVNLGELRLFLDDGSTDRFVSELSDMVRTCGGKLWLIGSVGSYDVYMKMLVKFPNLEKDWDLNLLPITCSRLDTDRSQLQLPLPSSSTRSFANESSKHDRSSCCDACNEKYEQEVSVVMNGDASVAVADQQSKGLTSWLQVSESDSNKRNNIIECRLNSKDQSGFLNARVMGLQRKWADICYRLHHKPLPTPDASEIWARFPFTHHSQPGPTSAKLSWKDSNHEMRCRNLSPTTSLTSGLGPGTIYVSPDTDTRPAGHETRLQPVNGWSGSRDIDGTGNHILNEKDFKQLYLALADKVGYQNDSIWAISQAITRVRTGSQRRHVWFMFSGPDPVSQKKICSTVAEVVLGSPESLISMDLNFENQIHHPGSVFNRRNVNFTDPDFRGKTVTEFIAEQLNQKSGSVVLLEHIDKADFLTKDNLYRAMKTGRLTDTCGRETRITDAIFVCTTSCSKDESGKDFLTYSEERILNAKALQMRISVRKTAPESSSVVLSPKDSSSRNIEISKKRKTIETGSFEITVPTFKKPRSCFDLNVPLEEIEESDNETDCEPKESWLEEFSDQVDEKVIFEPFDFDSRAEAILKEICICFERSFGSRVGLEIENAVMVQILASCWLSDGNQDVENWIETVLCRGFMEVEKKQDVESESMVKLEAIEGVNIEDDDALCVCDGTNLGFIPGSDLMEGEGLRIQSGSHASGGTLTHIGDWSNPILAITRQKTEDSTLG</sequence>
<dbReference type="Pfam" id="PF26587">
    <property type="entry name" value="AAA_lid_SMAX1"/>
    <property type="match status" value="1"/>
</dbReference>
<dbReference type="AlphaFoldDB" id="A0A5N6M777"/>